<evidence type="ECO:0000313" key="1">
    <source>
        <dbReference type="EMBL" id="KMO43600.1"/>
    </source>
</evidence>
<name>A0A0J6T881_9HYPH</name>
<reference evidence="1 2" key="1">
    <citation type="submission" date="2015-03" db="EMBL/GenBank/DDBJ databases">
        <title>Genome sequencing of Methylobacterium tarhaniae DSM 25844.</title>
        <authorList>
            <person name="Chaudhry V."/>
            <person name="Patil P.B."/>
        </authorList>
    </citation>
    <scope>NUCLEOTIDE SEQUENCE [LARGE SCALE GENOMIC DNA]</scope>
    <source>
        <strain evidence="1 2">DSM 25844</strain>
    </source>
</reference>
<protein>
    <submittedName>
        <fullName evidence="1">Uncharacterized protein</fullName>
    </submittedName>
</protein>
<gene>
    <name evidence="1" type="ORF">VQ03_07620</name>
</gene>
<dbReference type="OrthoDB" id="8020482at2"/>
<comment type="caution">
    <text evidence="1">The sequence shown here is derived from an EMBL/GenBank/DDBJ whole genome shotgun (WGS) entry which is preliminary data.</text>
</comment>
<dbReference type="EMBL" id="LABZ01000043">
    <property type="protein sequence ID" value="KMO43600.1"/>
    <property type="molecule type" value="Genomic_DNA"/>
</dbReference>
<proteinExistence type="predicted"/>
<dbReference type="AlphaFoldDB" id="A0A0J6T881"/>
<dbReference type="Proteomes" id="UP000036449">
    <property type="component" value="Unassembled WGS sequence"/>
</dbReference>
<organism evidence="1 2">
    <name type="scientific">Methylobacterium tarhaniae</name>
    <dbReference type="NCBI Taxonomy" id="1187852"/>
    <lineage>
        <taxon>Bacteria</taxon>
        <taxon>Pseudomonadati</taxon>
        <taxon>Pseudomonadota</taxon>
        <taxon>Alphaproteobacteria</taxon>
        <taxon>Hyphomicrobiales</taxon>
        <taxon>Methylobacteriaceae</taxon>
        <taxon>Methylobacterium</taxon>
    </lineage>
</organism>
<evidence type="ECO:0000313" key="2">
    <source>
        <dbReference type="Proteomes" id="UP000036449"/>
    </source>
</evidence>
<keyword evidence="2" id="KW-1185">Reference proteome</keyword>
<sequence>MPDLQQEEAALALADRHIAEGEQRIDALIERTKESEAAGRDTTTPERLLLLMRETLDQWHVHRRLILDAIARCER</sequence>
<dbReference type="RefSeq" id="WP_048450277.1">
    <property type="nucleotide sequence ID" value="NZ_LABZ01000043.1"/>
</dbReference>
<dbReference type="PATRIC" id="fig|1187852.3.peg.5035"/>
<accession>A0A0J6T881</accession>